<evidence type="ECO:0000313" key="3">
    <source>
        <dbReference type="Proteomes" id="UP001579974"/>
    </source>
</evidence>
<keyword evidence="3" id="KW-1185">Reference proteome</keyword>
<dbReference type="PANTHER" id="PTHR47237:SF2">
    <property type="entry name" value="BLL4206 PROTEIN"/>
    <property type="match status" value="1"/>
</dbReference>
<dbReference type="InterPro" id="IPR041496">
    <property type="entry name" value="YitH/HolE_GNAT"/>
</dbReference>
<dbReference type="Proteomes" id="UP001579974">
    <property type="component" value="Unassembled WGS sequence"/>
</dbReference>
<dbReference type="Gene3D" id="3.40.630.30">
    <property type="match status" value="1"/>
</dbReference>
<sequence>MNINVEHLRNQHMESVCDVLAAAFKGPREKYINELQTYRSLQADCWLAASVDDHPVGVVGGIDYGSFTSIGYMAVDPAMQGKGVAKKLFERLLEVINFRQCQVVVLDATDAGAPLYRQFGFIDDGTTLEYECTDKAKIRGNLVSSATEVSNPDIDDIERLDQRVFGADRASVLEHYLNENPNRAFVTRDQVGNVTGYVIAQSKRIGPWVTTNQKDAAVLLEAALSLNFDGSPRVDIPDVNGQGVALLQSYGFTLYRTFQHMTVGTQPGDRTCQYGQTNLTLG</sequence>
<dbReference type="InterPro" id="IPR052729">
    <property type="entry name" value="Acyl/Acetyltrans_Enzymes"/>
</dbReference>
<dbReference type="Pfam" id="PF18014">
    <property type="entry name" value="Acetyltransf_18"/>
    <property type="match status" value="1"/>
</dbReference>
<dbReference type="InterPro" id="IPR016181">
    <property type="entry name" value="Acyl_CoA_acyltransferase"/>
</dbReference>
<dbReference type="CDD" id="cd04301">
    <property type="entry name" value="NAT_SF"/>
    <property type="match status" value="1"/>
</dbReference>
<evidence type="ECO:0000313" key="2">
    <source>
        <dbReference type="EMBL" id="MFB5192355.1"/>
    </source>
</evidence>
<dbReference type="SUPFAM" id="SSF55729">
    <property type="entry name" value="Acyl-CoA N-acyltransferases (Nat)"/>
    <property type="match status" value="1"/>
</dbReference>
<keyword evidence="2" id="KW-0012">Acyltransferase</keyword>
<dbReference type="EC" id="2.3.1.-" evidence="2"/>
<dbReference type="PROSITE" id="PS51186">
    <property type="entry name" value="GNAT"/>
    <property type="match status" value="1"/>
</dbReference>
<dbReference type="InterPro" id="IPR000182">
    <property type="entry name" value="GNAT_dom"/>
</dbReference>
<dbReference type="RefSeq" id="WP_275474061.1">
    <property type="nucleotide sequence ID" value="NZ_CP162940.1"/>
</dbReference>
<dbReference type="PANTHER" id="PTHR47237">
    <property type="entry name" value="SLL0310 PROTEIN"/>
    <property type="match status" value="1"/>
</dbReference>
<reference evidence="2 3" key="1">
    <citation type="journal article" date="2024" name="Int. J. Mol. Sci.">
        <title>Exploration of Alicyclobacillus spp. Genome in Search of Antibiotic Resistance.</title>
        <authorList>
            <person name="Bucka-Kolendo J."/>
            <person name="Kiousi D.E."/>
            <person name="Dekowska A."/>
            <person name="Mikolajczuk-Szczyrba A."/>
            <person name="Karadedos D.M."/>
            <person name="Michael P."/>
            <person name="Galanis A."/>
            <person name="Sokolowska B."/>
        </authorList>
    </citation>
    <scope>NUCLEOTIDE SEQUENCE [LARGE SCALE GENOMIC DNA]</scope>
    <source>
        <strain evidence="2 3">KKP 3000</strain>
    </source>
</reference>
<evidence type="ECO:0000259" key="1">
    <source>
        <dbReference type="PROSITE" id="PS51186"/>
    </source>
</evidence>
<dbReference type="GO" id="GO:0016746">
    <property type="term" value="F:acyltransferase activity"/>
    <property type="evidence" value="ECO:0007669"/>
    <property type="project" value="UniProtKB-KW"/>
</dbReference>
<keyword evidence="2" id="KW-0808">Transferase</keyword>
<proteinExistence type="predicted"/>
<dbReference type="Gene3D" id="3.40.630.90">
    <property type="match status" value="1"/>
</dbReference>
<protein>
    <submittedName>
        <fullName evidence="2">GNAT family N-acetyltransferase</fullName>
        <ecNumber evidence="2">2.3.1.-</ecNumber>
    </submittedName>
</protein>
<accession>A0ABV5AJZ6</accession>
<gene>
    <name evidence="2" type="ORF">KKP3000_001554</name>
</gene>
<name>A0ABV5AJZ6_9BACL</name>
<feature type="domain" description="N-acetyltransferase" evidence="1">
    <location>
        <begin position="3"/>
        <end position="139"/>
    </location>
</feature>
<dbReference type="Pfam" id="PF00583">
    <property type="entry name" value="Acetyltransf_1"/>
    <property type="match status" value="1"/>
</dbReference>
<organism evidence="2 3">
    <name type="scientific">Alicyclobacillus fastidiosus</name>
    <dbReference type="NCBI Taxonomy" id="392011"/>
    <lineage>
        <taxon>Bacteria</taxon>
        <taxon>Bacillati</taxon>
        <taxon>Bacillota</taxon>
        <taxon>Bacilli</taxon>
        <taxon>Bacillales</taxon>
        <taxon>Alicyclobacillaceae</taxon>
        <taxon>Alicyclobacillus</taxon>
    </lineage>
</organism>
<dbReference type="EMBL" id="JBDXSU010000020">
    <property type="protein sequence ID" value="MFB5192355.1"/>
    <property type="molecule type" value="Genomic_DNA"/>
</dbReference>
<comment type="caution">
    <text evidence="2">The sequence shown here is derived from an EMBL/GenBank/DDBJ whole genome shotgun (WGS) entry which is preliminary data.</text>
</comment>